<dbReference type="AlphaFoldDB" id="A0A6J4Q8G2"/>
<dbReference type="EMBL" id="CADCUQ010000907">
    <property type="protein sequence ID" value="CAA9437762.1"/>
    <property type="molecule type" value="Genomic_DNA"/>
</dbReference>
<reference evidence="1" key="1">
    <citation type="submission" date="2020-02" db="EMBL/GenBank/DDBJ databases">
        <authorList>
            <person name="Meier V. D."/>
        </authorList>
    </citation>
    <scope>NUCLEOTIDE SEQUENCE</scope>
    <source>
        <strain evidence="1">AVDCRST_MAG64</strain>
    </source>
</reference>
<evidence type="ECO:0000313" key="1">
    <source>
        <dbReference type="EMBL" id="CAA9437762.1"/>
    </source>
</evidence>
<sequence>MSIAMDRFASSGLFPTFQPLAAHQPRVEMYYVQCRNCGFEPEATGGRAPRMCPKCSGQSWERFTRPGSLLADAERF</sequence>
<proteinExistence type="predicted"/>
<name>A0A6J4Q8G2_9BACT</name>
<organism evidence="1">
    <name type="scientific">uncultured Phycisphaerae bacterium</name>
    <dbReference type="NCBI Taxonomy" id="904963"/>
    <lineage>
        <taxon>Bacteria</taxon>
        <taxon>Pseudomonadati</taxon>
        <taxon>Planctomycetota</taxon>
        <taxon>Phycisphaerae</taxon>
        <taxon>environmental samples</taxon>
    </lineage>
</organism>
<accession>A0A6J4Q8G2</accession>
<protein>
    <submittedName>
        <fullName evidence="1">Uncharacterized protein</fullName>
    </submittedName>
</protein>
<gene>
    <name evidence="1" type="ORF">AVDCRST_MAG64-3924</name>
</gene>